<proteinExistence type="predicted"/>
<keyword evidence="1" id="KW-0812">Transmembrane</keyword>
<dbReference type="Proteomes" id="UP000824130">
    <property type="component" value="Unassembled WGS sequence"/>
</dbReference>
<organism evidence="2 3">
    <name type="scientific">Candidatus Allocopromorpha excrementipullorum</name>
    <dbReference type="NCBI Taxonomy" id="2840743"/>
    <lineage>
        <taxon>Bacteria</taxon>
        <taxon>Bacillati</taxon>
        <taxon>Bacillota</taxon>
        <taxon>Clostridia</taxon>
        <taxon>Eubacteriales</taxon>
        <taxon>Eubacteriaceae</taxon>
        <taxon>Eubacteriaceae incertae sedis</taxon>
        <taxon>Candidatus Allocopromorpha</taxon>
    </lineage>
</organism>
<reference evidence="2" key="1">
    <citation type="submission" date="2020-10" db="EMBL/GenBank/DDBJ databases">
        <authorList>
            <person name="Gilroy R."/>
        </authorList>
    </citation>
    <scope>NUCLEOTIDE SEQUENCE</scope>
    <source>
        <strain evidence="2">ChiSjej4B22-8349</strain>
    </source>
</reference>
<protein>
    <submittedName>
        <fullName evidence="2">Uncharacterized protein</fullName>
    </submittedName>
</protein>
<gene>
    <name evidence="2" type="ORF">IAD25_05220</name>
</gene>
<accession>A0A9D1SUD2</accession>
<feature type="transmembrane region" description="Helical" evidence="1">
    <location>
        <begin position="36"/>
        <end position="53"/>
    </location>
</feature>
<sequence length="137" mass="15472">MRGRYGTDNLNRFLLIIALVVIVVDIFVRWRLLDLLTIALLIYVYCRMFSRNINARYRENQKFLQLTARFRRNQTGSSDGGSYGAGGYAGAGKRSGRDKTHKIMRCPGCGEKLRVPKGAGKINITCPHCGTKFIKKV</sequence>
<name>A0A9D1SUD2_9FIRM</name>
<evidence type="ECO:0000313" key="2">
    <source>
        <dbReference type="EMBL" id="HIU96098.1"/>
    </source>
</evidence>
<reference evidence="2" key="2">
    <citation type="journal article" date="2021" name="PeerJ">
        <title>Extensive microbial diversity within the chicken gut microbiome revealed by metagenomics and culture.</title>
        <authorList>
            <person name="Gilroy R."/>
            <person name="Ravi A."/>
            <person name="Getino M."/>
            <person name="Pursley I."/>
            <person name="Horton D.L."/>
            <person name="Alikhan N.F."/>
            <person name="Baker D."/>
            <person name="Gharbi K."/>
            <person name="Hall N."/>
            <person name="Watson M."/>
            <person name="Adriaenssens E.M."/>
            <person name="Foster-Nyarko E."/>
            <person name="Jarju S."/>
            <person name="Secka A."/>
            <person name="Antonio M."/>
            <person name="Oren A."/>
            <person name="Chaudhuri R.R."/>
            <person name="La Ragione R."/>
            <person name="Hildebrand F."/>
            <person name="Pallen M.J."/>
        </authorList>
    </citation>
    <scope>NUCLEOTIDE SEQUENCE</scope>
    <source>
        <strain evidence="2">ChiSjej4B22-8349</strain>
    </source>
</reference>
<feature type="transmembrane region" description="Helical" evidence="1">
    <location>
        <begin position="12"/>
        <end position="30"/>
    </location>
</feature>
<dbReference type="AlphaFoldDB" id="A0A9D1SUD2"/>
<keyword evidence="1" id="KW-0472">Membrane</keyword>
<evidence type="ECO:0000313" key="3">
    <source>
        <dbReference type="Proteomes" id="UP000824130"/>
    </source>
</evidence>
<comment type="caution">
    <text evidence="2">The sequence shown here is derived from an EMBL/GenBank/DDBJ whole genome shotgun (WGS) entry which is preliminary data.</text>
</comment>
<dbReference type="EMBL" id="DVOB01000115">
    <property type="protein sequence ID" value="HIU96098.1"/>
    <property type="molecule type" value="Genomic_DNA"/>
</dbReference>
<keyword evidence="1" id="KW-1133">Transmembrane helix</keyword>
<evidence type="ECO:0000256" key="1">
    <source>
        <dbReference type="SAM" id="Phobius"/>
    </source>
</evidence>